<comment type="subcellular location">
    <subcellularLocation>
        <location evidence="1">Cell membrane</location>
        <topology evidence="1">Multi-pass membrane protein</topology>
    </subcellularLocation>
</comment>
<dbReference type="Gene3D" id="1.20.1070.10">
    <property type="entry name" value="Rhodopsin 7-helix transmembrane proteins"/>
    <property type="match status" value="1"/>
</dbReference>
<dbReference type="PRINTS" id="PR00237">
    <property type="entry name" value="GPCRRHODOPSN"/>
</dbReference>
<evidence type="ECO:0000256" key="1">
    <source>
        <dbReference type="ARBA" id="ARBA00004651"/>
    </source>
</evidence>
<protein>
    <submittedName>
        <fullName evidence="15">G-protein coupled receptors family 1 profile domain-containing protein</fullName>
    </submittedName>
</protein>
<feature type="domain" description="G-protein coupled receptors family 1 profile" evidence="13">
    <location>
        <begin position="122"/>
        <end position="289"/>
    </location>
</feature>
<feature type="transmembrane region" description="Helical" evidence="12">
    <location>
        <begin position="144"/>
        <end position="168"/>
    </location>
</feature>
<evidence type="ECO:0000256" key="8">
    <source>
        <dbReference type="ARBA" id="ARBA00023170"/>
    </source>
</evidence>
<organism evidence="14 15">
    <name type="scientific">Plectus sambesii</name>
    <dbReference type="NCBI Taxonomy" id="2011161"/>
    <lineage>
        <taxon>Eukaryota</taxon>
        <taxon>Metazoa</taxon>
        <taxon>Ecdysozoa</taxon>
        <taxon>Nematoda</taxon>
        <taxon>Chromadorea</taxon>
        <taxon>Plectida</taxon>
        <taxon>Plectina</taxon>
        <taxon>Plectoidea</taxon>
        <taxon>Plectidae</taxon>
        <taxon>Plectus</taxon>
    </lineage>
</organism>
<keyword evidence="4 12" id="KW-1133">Transmembrane helix</keyword>
<dbReference type="InterPro" id="IPR000276">
    <property type="entry name" value="GPCR_Rhodpsn"/>
</dbReference>
<evidence type="ECO:0000256" key="4">
    <source>
        <dbReference type="ARBA" id="ARBA00022989"/>
    </source>
</evidence>
<dbReference type="Pfam" id="PF00001">
    <property type="entry name" value="7tm_1"/>
    <property type="match status" value="1"/>
</dbReference>
<evidence type="ECO:0000313" key="15">
    <source>
        <dbReference type="WBParaSite" id="PSAMB.scaffold13494size2239.g35509.t1"/>
    </source>
</evidence>
<keyword evidence="3 11" id="KW-0812">Transmembrane</keyword>
<keyword evidence="10 11" id="KW-0807">Transducer</keyword>
<evidence type="ECO:0000259" key="13">
    <source>
        <dbReference type="PROSITE" id="PS50262"/>
    </source>
</evidence>
<dbReference type="AlphaFoldDB" id="A0A914UYI7"/>
<dbReference type="PANTHER" id="PTHR45695:SF23">
    <property type="entry name" value="GALANIN-LIKE G-PROTEIN COUPLED RECEPTOR NPR-9"/>
    <property type="match status" value="1"/>
</dbReference>
<sequence>MAEEGSERFRIADSSRRVVLPLPYLNLCSVAVPLSSSSSSSSSRSAMYTTLSSAGTSHSTPLPPNAVVPSPLIYNDSESDDAAKRHSAVINALYEDTIDFEQKIGIIIPSIFAVVVLIGLVGNFLVIVIIALNRQMRNSTNTLIIGLAASDLLFLTLCVPFTAADYALPVWAFPYWWCGMMNYLQHVSAYASVWTLTLMALDRFLAVVFPIQSMTLRSMRNTTVSLVVLYTLIAVSQTPVGLSYGVFTYSFIKEQRSTCAILAIATKNATVHEARAYYMTFNMFGYVVP</sequence>
<evidence type="ECO:0000256" key="6">
    <source>
        <dbReference type="ARBA" id="ARBA00023136"/>
    </source>
</evidence>
<evidence type="ECO:0000313" key="14">
    <source>
        <dbReference type="Proteomes" id="UP000887566"/>
    </source>
</evidence>
<dbReference type="InterPro" id="IPR017452">
    <property type="entry name" value="GPCR_Rhodpsn_7TM"/>
</dbReference>
<comment type="similarity">
    <text evidence="11">Belongs to the G-protein coupled receptor 1 family.</text>
</comment>
<keyword evidence="9" id="KW-0325">Glycoprotein</keyword>
<keyword evidence="7" id="KW-1015">Disulfide bond</keyword>
<feature type="transmembrane region" description="Helical" evidence="12">
    <location>
        <begin position="106"/>
        <end position="132"/>
    </location>
</feature>
<feature type="transmembrane region" description="Helical" evidence="12">
    <location>
        <begin position="223"/>
        <end position="247"/>
    </location>
</feature>
<evidence type="ECO:0000256" key="12">
    <source>
        <dbReference type="SAM" id="Phobius"/>
    </source>
</evidence>
<evidence type="ECO:0000256" key="7">
    <source>
        <dbReference type="ARBA" id="ARBA00023157"/>
    </source>
</evidence>
<dbReference type="Proteomes" id="UP000887566">
    <property type="component" value="Unplaced"/>
</dbReference>
<evidence type="ECO:0000256" key="5">
    <source>
        <dbReference type="ARBA" id="ARBA00023040"/>
    </source>
</evidence>
<evidence type="ECO:0000256" key="3">
    <source>
        <dbReference type="ARBA" id="ARBA00022692"/>
    </source>
</evidence>
<evidence type="ECO:0000256" key="10">
    <source>
        <dbReference type="ARBA" id="ARBA00023224"/>
    </source>
</evidence>
<evidence type="ECO:0000256" key="2">
    <source>
        <dbReference type="ARBA" id="ARBA00022475"/>
    </source>
</evidence>
<feature type="transmembrane region" description="Helical" evidence="12">
    <location>
        <begin position="188"/>
        <end position="211"/>
    </location>
</feature>
<dbReference type="PANTHER" id="PTHR45695">
    <property type="entry name" value="LEUCOKININ RECEPTOR-RELATED"/>
    <property type="match status" value="1"/>
</dbReference>
<accession>A0A914UYI7</accession>
<keyword evidence="8 11" id="KW-0675">Receptor</keyword>
<dbReference type="GO" id="GO:0004930">
    <property type="term" value="F:G protein-coupled receptor activity"/>
    <property type="evidence" value="ECO:0007669"/>
    <property type="project" value="UniProtKB-KW"/>
</dbReference>
<keyword evidence="5 11" id="KW-0297">G-protein coupled receptor</keyword>
<evidence type="ECO:0000256" key="9">
    <source>
        <dbReference type="ARBA" id="ARBA00023180"/>
    </source>
</evidence>
<dbReference type="PROSITE" id="PS50262">
    <property type="entry name" value="G_PROTEIN_RECEP_F1_2"/>
    <property type="match status" value="1"/>
</dbReference>
<evidence type="ECO:0000256" key="11">
    <source>
        <dbReference type="RuleBase" id="RU000688"/>
    </source>
</evidence>
<dbReference type="PROSITE" id="PS00237">
    <property type="entry name" value="G_PROTEIN_RECEP_F1_1"/>
    <property type="match status" value="1"/>
</dbReference>
<keyword evidence="2" id="KW-1003">Cell membrane</keyword>
<dbReference type="SUPFAM" id="SSF81321">
    <property type="entry name" value="Family A G protein-coupled receptor-like"/>
    <property type="match status" value="1"/>
</dbReference>
<name>A0A914UYI7_9BILA</name>
<keyword evidence="6 12" id="KW-0472">Membrane</keyword>
<proteinExistence type="inferred from homology"/>
<reference evidence="15" key="1">
    <citation type="submission" date="2022-11" db="UniProtKB">
        <authorList>
            <consortium name="WormBaseParasite"/>
        </authorList>
    </citation>
    <scope>IDENTIFICATION</scope>
</reference>
<keyword evidence="14" id="KW-1185">Reference proteome</keyword>
<dbReference type="WBParaSite" id="PSAMB.scaffold13494size2239.g35509.t1">
    <property type="protein sequence ID" value="PSAMB.scaffold13494size2239.g35509.t1"/>
    <property type="gene ID" value="PSAMB.scaffold13494size2239.g35509"/>
</dbReference>
<dbReference type="GO" id="GO:0005886">
    <property type="term" value="C:plasma membrane"/>
    <property type="evidence" value="ECO:0007669"/>
    <property type="project" value="UniProtKB-SubCell"/>
</dbReference>